<evidence type="ECO:0000313" key="4">
    <source>
        <dbReference type="Proteomes" id="UP000291832"/>
    </source>
</evidence>
<dbReference type="Pfam" id="PF00496">
    <property type="entry name" value="SBP_bac_5"/>
    <property type="match status" value="1"/>
</dbReference>
<dbReference type="Proteomes" id="UP000291832">
    <property type="component" value="Unassembled WGS sequence"/>
</dbReference>
<dbReference type="InterPro" id="IPR030678">
    <property type="entry name" value="Peptide/Ni-bd"/>
</dbReference>
<name>A0A4Q7U4J3_9MICO</name>
<dbReference type="EMBL" id="SHKI01000003">
    <property type="protein sequence ID" value="RZT67052.1"/>
    <property type="molecule type" value="Genomic_DNA"/>
</dbReference>
<feature type="domain" description="Solute-binding protein family 5" evidence="2">
    <location>
        <begin position="97"/>
        <end position="430"/>
    </location>
</feature>
<dbReference type="GO" id="GO:0042597">
    <property type="term" value="C:periplasmic space"/>
    <property type="evidence" value="ECO:0007669"/>
    <property type="project" value="UniProtKB-ARBA"/>
</dbReference>
<dbReference type="RefSeq" id="WP_130453367.1">
    <property type="nucleotide sequence ID" value="NZ_QYAG01000001.1"/>
</dbReference>
<dbReference type="InterPro" id="IPR039424">
    <property type="entry name" value="SBP_5"/>
</dbReference>
<dbReference type="GO" id="GO:0043190">
    <property type="term" value="C:ATP-binding cassette (ABC) transporter complex"/>
    <property type="evidence" value="ECO:0007669"/>
    <property type="project" value="InterPro"/>
</dbReference>
<feature type="signal peptide" evidence="1">
    <location>
        <begin position="1"/>
        <end position="24"/>
    </location>
</feature>
<dbReference type="Gene3D" id="3.10.105.10">
    <property type="entry name" value="Dipeptide-binding Protein, Domain 3"/>
    <property type="match status" value="1"/>
</dbReference>
<dbReference type="InterPro" id="IPR000914">
    <property type="entry name" value="SBP_5_dom"/>
</dbReference>
<reference evidence="3 4" key="1">
    <citation type="journal article" date="2015" name="Stand. Genomic Sci.">
        <title>Genomic Encyclopedia of Bacterial and Archaeal Type Strains, Phase III: the genomes of soil and plant-associated and newly described type strains.</title>
        <authorList>
            <person name="Whitman W.B."/>
            <person name="Woyke T."/>
            <person name="Klenk H.P."/>
            <person name="Zhou Y."/>
            <person name="Lilburn T.G."/>
            <person name="Beck B.J."/>
            <person name="De Vos P."/>
            <person name="Vandamme P."/>
            <person name="Eisen J.A."/>
            <person name="Garrity G."/>
            <person name="Hugenholtz P."/>
            <person name="Kyrpides N.C."/>
        </authorList>
    </citation>
    <scope>NUCLEOTIDE SEQUENCE [LARGE SCALE GENOMIC DNA]</scope>
    <source>
        <strain evidence="3 4">RF6</strain>
    </source>
</reference>
<dbReference type="GO" id="GO:0015833">
    <property type="term" value="P:peptide transport"/>
    <property type="evidence" value="ECO:0007669"/>
    <property type="project" value="TreeGrafter"/>
</dbReference>
<dbReference type="CDD" id="cd00995">
    <property type="entry name" value="PBP2_NikA_DppA_OppA_like"/>
    <property type="match status" value="1"/>
</dbReference>
<proteinExistence type="predicted"/>
<feature type="chain" id="PRO_5038393311" evidence="1">
    <location>
        <begin position="25"/>
        <end position="526"/>
    </location>
</feature>
<protein>
    <submittedName>
        <fullName evidence="3">Peptide/nickel transport system substrate-binding protein</fullName>
    </submittedName>
</protein>
<dbReference type="AlphaFoldDB" id="A0A4Q7U4J3"/>
<evidence type="ECO:0000313" key="3">
    <source>
        <dbReference type="EMBL" id="RZT67052.1"/>
    </source>
</evidence>
<keyword evidence="4" id="KW-1185">Reference proteome</keyword>
<organism evidence="3 4">
    <name type="scientific">Leucobacter luti</name>
    <dbReference type="NCBI Taxonomy" id="340320"/>
    <lineage>
        <taxon>Bacteria</taxon>
        <taxon>Bacillati</taxon>
        <taxon>Actinomycetota</taxon>
        <taxon>Actinomycetes</taxon>
        <taxon>Micrococcales</taxon>
        <taxon>Microbacteriaceae</taxon>
        <taxon>Leucobacter</taxon>
    </lineage>
</organism>
<evidence type="ECO:0000256" key="1">
    <source>
        <dbReference type="SAM" id="SignalP"/>
    </source>
</evidence>
<keyword evidence="1" id="KW-0732">Signal</keyword>
<gene>
    <name evidence="3" type="ORF">EV139_1184</name>
</gene>
<dbReference type="PIRSF" id="PIRSF002741">
    <property type="entry name" value="MppA"/>
    <property type="match status" value="1"/>
</dbReference>
<dbReference type="SUPFAM" id="SSF53850">
    <property type="entry name" value="Periplasmic binding protein-like II"/>
    <property type="match status" value="1"/>
</dbReference>
<sequence length="526" mass="56179">MVTVISTKKSAFVALATAALLALAGCSGGGEPASGSVQEPAGDPVSGGTLKAIEMFPTNGFDPVQVFSSTSTPITYSALYGDFLVPNPETGASDCNMCESFTTSDDGATWDVVLKDGIEFSDGTPFDATAVKFNWDRVKDPTNGSASAGFAGQIADTEVVDDLTLKLHMAESNPGFISNFMVYALQWIASPAALEQGPEEFNKNPIGAGPFTLESWTPNGVTKLVRNENYYDAPRPYLDAIEVQGVTDTTQRLNSLISGDVDAILNSDAFAFADAEAAGLSIHKYTFNGGTGLMFNTSKAPFDDVRARQALGYALDLPGVSDASTGGFPSTPTTLFPEDSPFYSDVPLTSHDPERAQELFDELADEGTPLEFTFSMTPGPSSQGAFDAIQSQLQQFENVTVTADQKPANEAGVFTTNGDYQSTVSSMAFTQPEGRLWGALYSKAGASNYSRFSDPATDAALDAAGKTDDVAEQTKQYKIVQERLAELQPYLLFSEYYNGLISTDKVQGVLMYGYTTPRVAEIWLQQ</sequence>
<comment type="caution">
    <text evidence="3">The sequence shown here is derived from an EMBL/GenBank/DDBJ whole genome shotgun (WGS) entry which is preliminary data.</text>
</comment>
<dbReference type="PANTHER" id="PTHR30290">
    <property type="entry name" value="PERIPLASMIC BINDING COMPONENT OF ABC TRANSPORTER"/>
    <property type="match status" value="1"/>
</dbReference>
<dbReference type="OrthoDB" id="5243526at2"/>
<dbReference type="GO" id="GO:1904680">
    <property type="term" value="F:peptide transmembrane transporter activity"/>
    <property type="evidence" value="ECO:0007669"/>
    <property type="project" value="TreeGrafter"/>
</dbReference>
<evidence type="ECO:0000259" key="2">
    <source>
        <dbReference type="Pfam" id="PF00496"/>
    </source>
</evidence>
<accession>A0A4Q7U4J3</accession>
<dbReference type="Gene3D" id="3.40.190.10">
    <property type="entry name" value="Periplasmic binding protein-like II"/>
    <property type="match status" value="1"/>
</dbReference>